<protein>
    <submittedName>
        <fullName evidence="1">Uncharacterized protein</fullName>
    </submittedName>
</protein>
<comment type="caution">
    <text evidence="1">The sequence shown here is derived from an EMBL/GenBank/DDBJ whole genome shotgun (WGS) entry which is preliminary data.</text>
</comment>
<sequence length="95" mass="10611">MQKIRIVSTHYERAFELSEQLLDCFQGRDVEMVVHFVEQQQLRLFGAACQPGERCAQALATTEPTEWRSHLPSVEPGVGEDLAKAALLDSAQLIA</sequence>
<reference evidence="1 2" key="1">
    <citation type="submission" date="2018-08" db="EMBL/GenBank/DDBJ databases">
        <title>Recombination of ecologically and evolutionarily significant loci maintains genetic cohesion in the Pseudomonas syringae species complex.</title>
        <authorList>
            <person name="Dillon M."/>
            <person name="Thakur S."/>
            <person name="Almeida R.N.D."/>
            <person name="Weir B.S."/>
            <person name="Guttman D.S."/>
        </authorList>
    </citation>
    <scope>NUCLEOTIDE SEQUENCE [LARGE SCALE GENOMIC DNA]</scope>
    <source>
        <strain evidence="1 2">ICMP 11281</strain>
    </source>
</reference>
<evidence type="ECO:0000313" key="2">
    <source>
        <dbReference type="Proteomes" id="UP000271631"/>
    </source>
</evidence>
<dbReference type="AlphaFoldDB" id="A0A3M6B5D5"/>
<dbReference type="EMBL" id="RBUQ01000388">
    <property type="protein sequence ID" value="RMV26592.1"/>
    <property type="molecule type" value="Genomic_DNA"/>
</dbReference>
<accession>A0A3M6B5D5</accession>
<dbReference type="Proteomes" id="UP000271631">
    <property type="component" value="Unassembled WGS sequence"/>
</dbReference>
<proteinExistence type="predicted"/>
<gene>
    <name evidence="1" type="ORF">ALP13_200149</name>
</gene>
<evidence type="ECO:0000313" key="1">
    <source>
        <dbReference type="EMBL" id="RMV26592.1"/>
    </source>
</evidence>
<dbReference type="AntiFam" id="ANF00142">
    <property type="entry name" value="Shadow ORF (opposite yadG)"/>
</dbReference>
<name>A0A3M6B5D5_PSEYM</name>
<organism evidence="1 2">
    <name type="scientific">Pseudomonas syringae pv. maculicola</name>
    <dbReference type="NCBI Taxonomy" id="59511"/>
    <lineage>
        <taxon>Bacteria</taxon>
        <taxon>Pseudomonadati</taxon>
        <taxon>Pseudomonadota</taxon>
        <taxon>Gammaproteobacteria</taxon>
        <taxon>Pseudomonadales</taxon>
        <taxon>Pseudomonadaceae</taxon>
        <taxon>Pseudomonas</taxon>
    </lineage>
</organism>